<comment type="similarity">
    <text evidence="3 12 13">Belongs to the DapA family.</text>
</comment>
<dbReference type="SUPFAM" id="SSF51569">
    <property type="entry name" value="Aldolase"/>
    <property type="match status" value="1"/>
</dbReference>
<dbReference type="SMART" id="SM01130">
    <property type="entry name" value="DHDPS"/>
    <property type="match status" value="1"/>
</dbReference>
<evidence type="ECO:0000256" key="9">
    <source>
        <dbReference type="ARBA" id="ARBA00023239"/>
    </source>
</evidence>
<dbReference type="NCBIfam" id="TIGR00674">
    <property type="entry name" value="dapA"/>
    <property type="match status" value="1"/>
</dbReference>
<comment type="caution">
    <text evidence="16">The sequence shown here is derived from an EMBL/GenBank/DDBJ whole genome shotgun (WGS) entry which is preliminary data.</text>
</comment>
<feature type="site" description="Part of a proton relay during catalysis" evidence="12">
    <location>
        <position position="109"/>
    </location>
</feature>
<dbReference type="PROSITE" id="PS00666">
    <property type="entry name" value="DHDPS_2"/>
    <property type="match status" value="1"/>
</dbReference>
<accession>A0A2T4TZ68</accession>
<dbReference type="EC" id="4.3.3.7" evidence="4 12"/>
<keyword evidence="17" id="KW-1185">Reference proteome</keyword>
<evidence type="ECO:0000256" key="5">
    <source>
        <dbReference type="ARBA" id="ARBA00022490"/>
    </source>
</evidence>
<dbReference type="EMBL" id="NVQC01000016">
    <property type="protein sequence ID" value="PTL36406.1"/>
    <property type="molecule type" value="Genomic_DNA"/>
</dbReference>
<feature type="active site" description="Proton donor/acceptor" evidence="12 14">
    <location>
        <position position="135"/>
    </location>
</feature>
<dbReference type="InterPro" id="IPR002220">
    <property type="entry name" value="DapA-like"/>
</dbReference>
<protein>
    <recommendedName>
        <fullName evidence="4 12">4-hydroxy-tetrahydrodipicolinate synthase</fullName>
        <shortName evidence="12">HTPA synthase</shortName>
        <ecNumber evidence="4 12">4.3.3.7</ecNumber>
    </recommendedName>
</protein>
<dbReference type="GO" id="GO:0009089">
    <property type="term" value="P:lysine biosynthetic process via diaminopimelate"/>
    <property type="evidence" value="ECO:0007669"/>
    <property type="project" value="UniProtKB-UniRule"/>
</dbReference>
<reference evidence="16 17" key="1">
    <citation type="submission" date="2017-09" db="EMBL/GenBank/DDBJ databases">
        <title>Bloom of a denitrifying methanotroph, Candidatus Methylomirabilis limnetica, in a deep stratified lake.</title>
        <authorList>
            <person name="Graf J.S."/>
            <person name="Marchant H.K."/>
            <person name="Tienken D."/>
            <person name="Hach P.F."/>
            <person name="Brand A."/>
            <person name="Schubert C.J."/>
            <person name="Kuypers M.M."/>
            <person name="Milucka J."/>
        </authorList>
    </citation>
    <scope>NUCLEOTIDE SEQUENCE [LARGE SCALE GENOMIC DNA]</scope>
    <source>
        <strain evidence="16 17">Zug</strain>
    </source>
</reference>
<keyword evidence="9 12" id="KW-0456">Lyase</keyword>
<feature type="binding site" evidence="12 15">
    <location>
        <position position="47"/>
    </location>
    <ligand>
        <name>pyruvate</name>
        <dbReference type="ChEBI" id="CHEBI:15361"/>
    </ligand>
</feature>
<comment type="caution">
    <text evidence="12">Was originally thought to be a dihydrodipicolinate synthase (DHDPS), catalyzing the condensation of (S)-aspartate-beta-semialdehyde [(S)-ASA] and pyruvate to dihydrodipicolinate (DHDP). However, it was shown in E.coli that the product of the enzymatic reaction is not dihydrodipicolinate but in fact (4S)-4-hydroxy-2,3,4,5-tetrahydro-(2S)-dipicolinic acid (HTPA), and that the consecutive dehydration reaction leading to DHDP is not spontaneous but catalyzed by DapB.</text>
</comment>
<dbReference type="PIRSF" id="PIRSF001365">
    <property type="entry name" value="DHDPS"/>
    <property type="match status" value="1"/>
</dbReference>
<keyword evidence="6 12" id="KW-0028">Amino-acid biosynthesis</keyword>
<dbReference type="GO" id="GO:0005829">
    <property type="term" value="C:cytosol"/>
    <property type="evidence" value="ECO:0007669"/>
    <property type="project" value="TreeGrafter"/>
</dbReference>
<keyword evidence="8 12" id="KW-0457">Lysine biosynthesis</keyword>
<dbReference type="InterPro" id="IPR005263">
    <property type="entry name" value="DapA"/>
</dbReference>
<evidence type="ECO:0000256" key="10">
    <source>
        <dbReference type="ARBA" id="ARBA00023270"/>
    </source>
</evidence>
<dbReference type="InterPro" id="IPR013785">
    <property type="entry name" value="Aldolase_TIM"/>
</dbReference>
<organism evidence="16 17">
    <name type="scientific">Candidatus Methylomirabilis limnetica</name>
    <dbReference type="NCBI Taxonomy" id="2033718"/>
    <lineage>
        <taxon>Bacteria</taxon>
        <taxon>Candidatus Methylomirabilota</taxon>
        <taxon>Candidatus Methylomirabilia</taxon>
        <taxon>Candidatus Methylomirabilales</taxon>
        <taxon>Candidatus Methylomirabilaceae</taxon>
        <taxon>Candidatus Methylomirabilis</taxon>
    </lineage>
</organism>
<evidence type="ECO:0000256" key="12">
    <source>
        <dbReference type="HAMAP-Rule" id="MF_00418"/>
    </source>
</evidence>
<dbReference type="PRINTS" id="PR00146">
    <property type="entry name" value="DHPICSNTHASE"/>
</dbReference>
<feature type="binding site" evidence="12 15">
    <location>
        <position position="205"/>
    </location>
    <ligand>
        <name>pyruvate</name>
        <dbReference type="ChEBI" id="CHEBI:15361"/>
    </ligand>
</feature>
<dbReference type="UniPathway" id="UPA00034">
    <property type="reaction ID" value="UER00017"/>
</dbReference>
<evidence type="ECO:0000256" key="11">
    <source>
        <dbReference type="ARBA" id="ARBA00047836"/>
    </source>
</evidence>
<proteinExistence type="inferred from homology"/>
<evidence type="ECO:0000256" key="7">
    <source>
        <dbReference type="ARBA" id="ARBA00022915"/>
    </source>
</evidence>
<dbReference type="GO" id="GO:0008840">
    <property type="term" value="F:4-hydroxy-tetrahydrodipicolinate synthase activity"/>
    <property type="evidence" value="ECO:0007669"/>
    <property type="project" value="UniProtKB-UniRule"/>
</dbReference>
<comment type="function">
    <text evidence="1 12">Catalyzes the condensation of (S)-aspartate-beta-semialdehyde [(S)-ASA] and pyruvate to 4-hydroxy-tetrahydrodipicolinate (HTPA).</text>
</comment>
<dbReference type="Gene3D" id="3.20.20.70">
    <property type="entry name" value="Aldolase class I"/>
    <property type="match status" value="1"/>
</dbReference>
<comment type="catalytic activity">
    <reaction evidence="11 12">
        <text>L-aspartate 4-semialdehyde + pyruvate = (2S,4S)-4-hydroxy-2,3,4,5-tetrahydrodipicolinate + H2O + H(+)</text>
        <dbReference type="Rhea" id="RHEA:34171"/>
        <dbReference type="ChEBI" id="CHEBI:15361"/>
        <dbReference type="ChEBI" id="CHEBI:15377"/>
        <dbReference type="ChEBI" id="CHEBI:15378"/>
        <dbReference type="ChEBI" id="CHEBI:67139"/>
        <dbReference type="ChEBI" id="CHEBI:537519"/>
        <dbReference type="EC" id="4.3.3.7"/>
    </reaction>
</comment>
<keyword evidence="7 12" id="KW-0220">Diaminopimelate biosynthesis</keyword>
<dbReference type="Pfam" id="PF00701">
    <property type="entry name" value="DHDPS"/>
    <property type="match status" value="1"/>
</dbReference>
<feature type="site" description="Part of a proton relay during catalysis" evidence="12">
    <location>
        <position position="46"/>
    </location>
</feature>
<dbReference type="PANTHER" id="PTHR12128">
    <property type="entry name" value="DIHYDRODIPICOLINATE SYNTHASE"/>
    <property type="match status" value="1"/>
</dbReference>
<name>A0A2T4TZ68_9BACT</name>
<comment type="pathway">
    <text evidence="2 12">Amino-acid biosynthesis; L-lysine biosynthesis via DAP pathway; (S)-tetrahydrodipicolinate from L-aspartate: step 3/4.</text>
</comment>
<dbReference type="Proteomes" id="UP000241436">
    <property type="component" value="Unassembled WGS sequence"/>
</dbReference>
<dbReference type="InterPro" id="IPR020625">
    <property type="entry name" value="Schiff_base-form_aldolases_AS"/>
</dbReference>
<comment type="subunit">
    <text evidence="12">Homotetramer; dimer of dimers.</text>
</comment>
<feature type="active site" description="Schiff-base intermediate with substrate" evidence="12 14">
    <location>
        <position position="163"/>
    </location>
</feature>
<dbReference type="AlphaFoldDB" id="A0A2T4TZ68"/>
<reference evidence="17" key="2">
    <citation type="journal article" date="2018" name="Environ. Microbiol.">
        <title>Bloom of a denitrifying methanotroph, 'Candidatus Methylomirabilis limnetica', in a deep stratified lake.</title>
        <authorList>
            <person name="Graf J.S."/>
            <person name="Mayr M.J."/>
            <person name="Marchant H.K."/>
            <person name="Tienken D."/>
            <person name="Hach P.F."/>
            <person name="Brand A."/>
            <person name="Schubert C.J."/>
            <person name="Kuypers M.M."/>
            <person name="Milucka J."/>
        </authorList>
    </citation>
    <scope>NUCLEOTIDE SEQUENCE [LARGE SCALE GENOMIC DNA]</scope>
    <source>
        <strain evidence="17">Zug</strain>
    </source>
</reference>
<evidence type="ECO:0000256" key="6">
    <source>
        <dbReference type="ARBA" id="ARBA00022605"/>
    </source>
</evidence>
<evidence type="ECO:0000256" key="8">
    <source>
        <dbReference type="ARBA" id="ARBA00023154"/>
    </source>
</evidence>
<dbReference type="HAMAP" id="MF_00418">
    <property type="entry name" value="DapA"/>
    <property type="match status" value="1"/>
</dbReference>
<evidence type="ECO:0000313" key="17">
    <source>
        <dbReference type="Proteomes" id="UP000241436"/>
    </source>
</evidence>
<dbReference type="GO" id="GO:0019877">
    <property type="term" value="P:diaminopimelate biosynthetic process"/>
    <property type="evidence" value="ECO:0007669"/>
    <property type="project" value="UniProtKB-UniRule"/>
</dbReference>
<evidence type="ECO:0000256" key="4">
    <source>
        <dbReference type="ARBA" id="ARBA00012086"/>
    </source>
</evidence>
<evidence type="ECO:0000256" key="15">
    <source>
        <dbReference type="PIRSR" id="PIRSR001365-2"/>
    </source>
</evidence>
<evidence type="ECO:0000256" key="3">
    <source>
        <dbReference type="ARBA" id="ARBA00007592"/>
    </source>
</evidence>
<sequence length="294" mass="31780">MKRMFQGSMVALVTPFKDGRVDEPTLRELVEFQIKNGTDVLVPCGTTGESPTLTHDEHRRIIELTVEAANGRIAVVAGTGSNSTTEAIDLTRYAKQAGADGALLVLPYYNKPTQAGLIAHCRAVADAADLPLILYNIPGRTGVNMLPETLAALADHPYIVGMKEATGNLEQMTHDIVLCGDKLSFLSGDDTLTLPLLAVGGRGVVSVVANIVPRDVSDLVRTFLNGDWKRAREIHLKLFPLCQAMFCETNPIPVKTAMALMGMVSGELRLPLWPISEMNLTKLKAAMRAYGLIS</sequence>
<evidence type="ECO:0000256" key="14">
    <source>
        <dbReference type="PIRSR" id="PIRSR001365-1"/>
    </source>
</evidence>
<gene>
    <name evidence="12" type="primary">dapA</name>
    <name evidence="16" type="ORF">CLG94_05090</name>
</gene>
<comment type="subcellular location">
    <subcellularLocation>
        <location evidence="12">Cytoplasm</location>
    </subcellularLocation>
</comment>
<evidence type="ECO:0000313" key="16">
    <source>
        <dbReference type="EMBL" id="PTL36406.1"/>
    </source>
</evidence>
<dbReference type="PANTHER" id="PTHR12128:SF66">
    <property type="entry name" value="4-HYDROXY-2-OXOGLUTARATE ALDOLASE, MITOCHONDRIAL"/>
    <property type="match status" value="1"/>
</dbReference>
<evidence type="ECO:0000256" key="2">
    <source>
        <dbReference type="ARBA" id="ARBA00005120"/>
    </source>
</evidence>
<dbReference type="CDD" id="cd00950">
    <property type="entry name" value="DHDPS"/>
    <property type="match status" value="1"/>
</dbReference>
<keyword evidence="5 12" id="KW-0963">Cytoplasm</keyword>
<evidence type="ECO:0000256" key="1">
    <source>
        <dbReference type="ARBA" id="ARBA00003294"/>
    </source>
</evidence>
<evidence type="ECO:0000256" key="13">
    <source>
        <dbReference type="PIRNR" id="PIRNR001365"/>
    </source>
</evidence>
<keyword evidence="10 12" id="KW-0704">Schiff base</keyword>